<feature type="compositionally biased region" description="Gly residues" evidence="1">
    <location>
        <begin position="362"/>
        <end position="372"/>
    </location>
</feature>
<gene>
    <name evidence="2" type="ORF">ACEZDE_16505</name>
</gene>
<evidence type="ECO:0000313" key="2">
    <source>
        <dbReference type="EMBL" id="MFC1418225.1"/>
    </source>
</evidence>
<keyword evidence="3" id="KW-1185">Reference proteome</keyword>
<sequence length="399" mass="43171">MRAEERTPSSAHGNTGRAGRPSSPPSAAALPPLLALQQAAGNAAVTRAIQRSRHEHGHSQAVQRMESPPRGRRGSGEYEADASASESEHGRDTDSSPERRQLHERIDQELAGGPDLVELTERLAAAPPAFGRIRRIRQPDSESESRSEHESESPEREKAGPAEEAAAAPAEERLPELPENRLLVPLRDLLTQELRQGGLKKKLKVTLMVDGGDHDPRTGNVGHAWIEVTGSRGQQVSFGFYPTEDVQAFGDVRGGVMCPDRYGHSTHHESKTVSLRQIVNGYQVTHDRAQAAYNLTQHNCTTFAGEVWKAMTGKEIPRNWLTAYGLLGAFVATPHGAAEGITSQQEARLEGRRDRMRSLAGGPAGALIPGGGDADERADRMARANLSQSSPSESSEELD</sequence>
<proteinExistence type="predicted"/>
<dbReference type="EMBL" id="JBHFAB010000011">
    <property type="protein sequence ID" value="MFC1418225.1"/>
    <property type="molecule type" value="Genomic_DNA"/>
</dbReference>
<comment type="caution">
    <text evidence="2">The sequence shown here is derived from an EMBL/GenBank/DDBJ whole genome shotgun (WGS) entry which is preliminary data.</text>
</comment>
<evidence type="ECO:0000256" key="1">
    <source>
        <dbReference type="SAM" id="MobiDB-lite"/>
    </source>
</evidence>
<feature type="compositionally biased region" description="Low complexity" evidence="1">
    <location>
        <begin position="17"/>
        <end position="44"/>
    </location>
</feature>
<evidence type="ECO:0000313" key="3">
    <source>
        <dbReference type="Proteomes" id="UP001592531"/>
    </source>
</evidence>
<evidence type="ECO:0008006" key="4">
    <source>
        <dbReference type="Google" id="ProtNLM"/>
    </source>
</evidence>
<accession>A0ABV6VWS3</accession>
<reference evidence="2 3" key="1">
    <citation type="submission" date="2024-09" db="EMBL/GenBank/DDBJ databases">
        <authorList>
            <person name="Lee S.D."/>
        </authorList>
    </citation>
    <scope>NUCLEOTIDE SEQUENCE [LARGE SCALE GENOMIC DNA]</scope>
    <source>
        <strain evidence="2 3">N8-3</strain>
    </source>
</reference>
<name>A0ABV6VWS3_9ACTN</name>
<feature type="region of interest" description="Disordered" evidence="1">
    <location>
        <begin position="358"/>
        <end position="399"/>
    </location>
</feature>
<protein>
    <recommendedName>
        <fullName evidence="4">PPPDE domain-containing protein</fullName>
    </recommendedName>
</protein>
<feature type="compositionally biased region" description="Basic and acidic residues" evidence="1">
    <location>
        <begin position="137"/>
        <end position="161"/>
    </location>
</feature>
<organism evidence="2 3">
    <name type="scientific">Streptacidiphilus cavernicola</name>
    <dbReference type="NCBI Taxonomy" id="3342716"/>
    <lineage>
        <taxon>Bacteria</taxon>
        <taxon>Bacillati</taxon>
        <taxon>Actinomycetota</taxon>
        <taxon>Actinomycetes</taxon>
        <taxon>Kitasatosporales</taxon>
        <taxon>Streptomycetaceae</taxon>
        <taxon>Streptacidiphilus</taxon>
    </lineage>
</organism>
<feature type="region of interest" description="Disordered" evidence="1">
    <location>
        <begin position="1"/>
        <end position="100"/>
    </location>
</feature>
<feature type="compositionally biased region" description="Basic and acidic residues" evidence="1">
    <location>
        <begin position="86"/>
        <end position="100"/>
    </location>
</feature>
<feature type="region of interest" description="Disordered" evidence="1">
    <location>
        <begin position="130"/>
        <end position="176"/>
    </location>
</feature>
<dbReference type="RefSeq" id="WP_380537021.1">
    <property type="nucleotide sequence ID" value="NZ_JBHFAB010000011.1"/>
</dbReference>
<dbReference type="Proteomes" id="UP001592531">
    <property type="component" value="Unassembled WGS sequence"/>
</dbReference>
<feature type="compositionally biased region" description="Low complexity" evidence="1">
    <location>
        <begin position="383"/>
        <end position="393"/>
    </location>
</feature>